<dbReference type="InterPro" id="IPR013785">
    <property type="entry name" value="Aldolase_TIM"/>
</dbReference>
<evidence type="ECO:0000313" key="8">
    <source>
        <dbReference type="EMBL" id="EFP00888.1"/>
    </source>
</evidence>
<evidence type="ECO:0000313" key="9">
    <source>
        <dbReference type="Proteomes" id="UP000008281"/>
    </source>
</evidence>
<dbReference type="eggNOG" id="KOG2876">
    <property type="taxonomic scope" value="Eukaryota"/>
</dbReference>
<dbReference type="eggNOG" id="KOG2371">
    <property type="taxonomic scope" value="Eukaryota"/>
</dbReference>
<comment type="pathway">
    <text evidence="1">Cofactor biosynthesis; molybdopterin biosynthesis.</text>
</comment>
<protein>
    <recommendedName>
        <fullName evidence="7">Radical SAM core domain-containing protein</fullName>
    </recommendedName>
</protein>
<dbReference type="Pfam" id="PF04055">
    <property type="entry name" value="Radical_SAM"/>
    <property type="match status" value="1"/>
</dbReference>
<gene>
    <name evidence="8" type="ORF">CRE_13873</name>
</gene>
<dbReference type="CDD" id="cd01335">
    <property type="entry name" value="Radical_SAM"/>
    <property type="match status" value="1"/>
</dbReference>
<dbReference type="InterPro" id="IPR036135">
    <property type="entry name" value="MoeA_linker/N_sf"/>
</dbReference>
<feature type="non-terminal residue" evidence="8">
    <location>
        <position position="404"/>
    </location>
</feature>
<dbReference type="Gene3D" id="3.20.20.70">
    <property type="entry name" value="Aldolase class I"/>
    <property type="match status" value="1"/>
</dbReference>
<feature type="domain" description="Radical SAM core" evidence="7">
    <location>
        <begin position="36"/>
        <end position="252"/>
    </location>
</feature>
<name>E3NW45_CAERE</name>
<dbReference type="EMBL" id="DS271319">
    <property type="protein sequence ID" value="EFP00888.1"/>
    <property type="molecule type" value="Genomic_DNA"/>
</dbReference>
<dbReference type="GO" id="GO:0051536">
    <property type="term" value="F:iron-sulfur cluster binding"/>
    <property type="evidence" value="ECO:0007669"/>
    <property type="project" value="UniProtKB-KW"/>
</dbReference>
<proteinExistence type="predicted"/>
<keyword evidence="2" id="KW-0949">S-adenosyl-L-methionine</keyword>
<accession>E3NW45</accession>
<evidence type="ECO:0000256" key="6">
    <source>
        <dbReference type="ARBA" id="ARBA00023150"/>
    </source>
</evidence>
<dbReference type="PANTHER" id="PTHR22960:SF0">
    <property type="entry name" value="MOLYBDENUM COFACTOR BIOSYNTHESIS PROTEIN 1"/>
    <property type="match status" value="1"/>
</dbReference>
<dbReference type="InterPro" id="IPR058240">
    <property type="entry name" value="rSAM_sf"/>
</dbReference>
<dbReference type="SUPFAM" id="SSF102114">
    <property type="entry name" value="Radical SAM enzymes"/>
    <property type="match status" value="1"/>
</dbReference>
<keyword evidence="5" id="KW-0411">Iron-sulfur</keyword>
<keyword evidence="4" id="KW-0408">Iron</keyword>
<dbReference type="STRING" id="31234.E3NW45"/>
<dbReference type="OrthoDB" id="429626at2759"/>
<dbReference type="Pfam" id="PF03453">
    <property type="entry name" value="MoeA_N"/>
    <property type="match status" value="1"/>
</dbReference>
<dbReference type="GO" id="GO:0061798">
    <property type="term" value="F:GTP 3',8'-cyclase activity"/>
    <property type="evidence" value="ECO:0007669"/>
    <property type="project" value="TreeGrafter"/>
</dbReference>
<evidence type="ECO:0000256" key="3">
    <source>
        <dbReference type="ARBA" id="ARBA00022723"/>
    </source>
</evidence>
<dbReference type="HOGENOM" id="CLU_682535_0_0_1"/>
<keyword evidence="3" id="KW-0479">Metal-binding</keyword>
<evidence type="ECO:0000256" key="2">
    <source>
        <dbReference type="ARBA" id="ARBA00022691"/>
    </source>
</evidence>
<dbReference type="GO" id="GO:0046872">
    <property type="term" value="F:metal ion binding"/>
    <property type="evidence" value="ECO:0007669"/>
    <property type="project" value="UniProtKB-KW"/>
</dbReference>
<reference evidence="8" key="1">
    <citation type="submission" date="2007-07" db="EMBL/GenBank/DDBJ databases">
        <title>PCAP assembly of the Caenorhabditis remanei genome.</title>
        <authorList>
            <consortium name="The Caenorhabditis remanei Sequencing Consortium"/>
            <person name="Wilson R.K."/>
        </authorList>
    </citation>
    <scope>NUCLEOTIDE SEQUENCE [LARGE SCALE GENOMIC DNA]</scope>
    <source>
        <strain evidence="8">PB4641</strain>
    </source>
</reference>
<dbReference type="AlphaFoldDB" id="E3NW45"/>
<dbReference type="SFLD" id="SFLDS00029">
    <property type="entry name" value="Radical_SAM"/>
    <property type="match status" value="1"/>
</dbReference>
<keyword evidence="9" id="KW-1185">Reference proteome</keyword>
<evidence type="ECO:0000256" key="4">
    <source>
        <dbReference type="ARBA" id="ARBA00023004"/>
    </source>
</evidence>
<dbReference type="InParanoid" id="E3NW45"/>
<evidence type="ECO:0000256" key="1">
    <source>
        <dbReference type="ARBA" id="ARBA00005046"/>
    </source>
</evidence>
<sequence>MMKVSKQSSVNISSETKSQFESILSAHLPESKLVDQFQRHKRKLRISLTDRCNFKCSYCMPDHPSWLAKQDILSFEELYRFCEVMIKLGITQIRLTGGEPLMRKGLVNFIYTLNTLRPLGLQRVSMTTNAYYLEKYAVELKQAGLDDLNISLDSIDPDTFFKMTQKTLTPVLKGIEAAKAANIPIKLNCVLVYGENHQEILSLTEWAYQNDFELRFIEYMPLDQPEHWKREKVVVEDDIINILSPHFRIDKLERNNNPTLSLVEAHQHYLAQDVLSEIALPLFTQSAVDGYALKSEDILAGITVFELVGEIRAGIEEDVQIESGQCVRIFTGGKLPDSADTVARQEIVSKLDSRISLNQALNKGTDIRYQGEELSIGTILAKQGQYLKSGLVASLSMAGVKEVS</sequence>
<dbReference type="GO" id="GO:0006777">
    <property type="term" value="P:Mo-molybdopterin cofactor biosynthetic process"/>
    <property type="evidence" value="ECO:0007669"/>
    <property type="project" value="UniProtKB-KW"/>
</dbReference>
<dbReference type="PROSITE" id="PS51918">
    <property type="entry name" value="RADICAL_SAM"/>
    <property type="match status" value="1"/>
</dbReference>
<keyword evidence="6" id="KW-0501">Molybdenum cofactor biosynthesis</keyword>
<dbReference type="Gene3D" id="2.170.190.11">
    <property type="entry name" value="Molybdopterin biosynthesis moea protein, domain 3"/>
    <property type="match status" value="1"/>
</dbReference>
<dbReference type="SMART" id="SM00729">
    <property type="entry name" value="Elp3"/>
    <property type="match status" value="1"/>
</dbReference>
<evidence type="ECO:0000259" key="7">
    <source>
        <dbReference type="PROSITE" id="PS51918"/>
    </source>
</evidence>
<organism evidence="9">
    <name type="scientific">Caenorhabditis remanei</name>
    <name type="common">Caenorhabditis vulgaris</name>
    <dbReference type="NCBI Taxonomy" id="31234"/>
    <lineage>
        <taxon>Eukaryota</taxon>
        <taxon>Metazoa</taxon>
        <taxon>Ecdysozoa</taxon>
        <taxon>Nematoda</taxon>
        <taxon>Chromadorea</taxon>
        <taxon>Rhabditida</taxon>
        <taxon>Rhabditina</taxon>
        <taxon>Rhabditomorpha</taxon>
        <taxon>Rhabditoidea</taxon>
        <taxon>Rhabditidae</taxon>
        <taxon>Peloderinae</taxon>
        <taxon>Caenorhabditis</taxon>
    </lineage>
</organism>
<dbReference type="InterPro" id="IPR005110">
    <property type="entry name" value="MoeA_linker/N"/>
</dbReference>
<dbReference type="GO" id="GO:0061799">
    <property type="term" value="F:cyclic pyranopterin monophosphate synthase activity"/>
    <property type="evidence" value="ECO:0007669"/>
    <property type="project" value="TreeGrafter"/>
</dbReference>
<dbReference type="InterPro" id="IPR007197">
    <property type="entry name" value="rSAM"/>
</dbReference>
<dbReference type="SFLD" id="SFLDG01067">
    <property type="entry name" value="SPASM/twitch_domain_containing"/>
    <property type="match status" value="1"/>
</dbReference>
<dbReference type="InterPro" id="IPR006638">
    <property type="entry name" value="Elp3/MiaA/NifB-like_rSAM"/>
</dbReference>
<dbReference type="SUPFAM" id="SSF63882">
    <property type="entry name" value="MoeA N-terminal region -like"/>
    <property type="match status" value="1"/>
</dbReference>
<evidence type="ECO:0000256" key="5">
    <source>
        <dbReference type="ARBA" id="ARBA00023014"/>
    </source>
</evidence>
<dbReference type="SFLD" id="SFLDG01386">
    <property type="entry name" value="main_SPASM_domain-containing"/>
    <property type="match status" value="1"/>
</dbReference>
<dbReference type="InterPro" id="IPR050105">
    <property type="entry name" value="MoCo_biosynth_MoaA/MoaC"/>
</dbReference>
<dbReference type="Proteomes" id="UP000008281">
    <property type="component" value="Unassembled WGS sequence"/>
</dbReference>
<dbReference type="PANTHER" id="PTHR22960">
    <property type="entry name" value="MOLYBDOPTERIN COFACTOR SYNTHESIS PROTEIN A"/>
    <property type="match status" value="1"/>
</dbReference>